<dbReference type="Proteomes" id="UP000285744">
    <property type="component" value="Unassembled WGS sequence"/>
</dbReference>
<keyword evidence="1" id="KW-0813">Transport</keyword>
<comment type="caution">
    <text evidence="4">The sequence shown here is derived from an EMBL/GenBank/DDBJ whole genome shotgun (WGS) entry which is preliminary data.</text>
</comment>
<sequence>MIIEAYGLGLRTRRGWVFRDVDLTADEGELHAVTGPAASGRTSLLLALAGRFPTTEGRLVRHGTAALGHVAGVHEPDPELTVAEHVTERLLLLGPPRDLSSRAARRAYRRDALATALDGAGLTGGVPLDPAARGRDLAPVQRQVLGLILATLSRPRLIVADDVDAGADPSERAWLWAALARLAAQGHAVVVSARAVEPGVGAIEHRLGPSAERPPGAGPAQAEPDPGTEAGPETQPDAEARPEVGARGGAHTETLEVTR</sequence>
<dbReference type="PANTHER" id="PTHR42788:SF13">
    <property type="entry name" value="ALIPHATIC SULFONATES IMPORT ATP-BINDING PROTEIN SSUB"/>
    <property type="match status" value="1"/>
</dbReference>
<feature type="region of interest" description="Disordered" evidence="2">
    <location>
        <begin position="205"/>
        <end position="259"/>
    </location>
</feature>
<dbReference type="InterPro" id="IPR050166">
    <property type="entry name" value="ABC_transporter_ATP-bind"/>
</dbReference>
<protein>
    <submittedName>
        <fullName evidence="4">ATP-binding cassette domain-containing protein</fullName>
    </submittedName>
</protein>
<gene>
    <name evidence="4" type="ORF">D7I43_11585</name>
</gene>
<name>A0A420F279_9ACTN</name>
<dbReference type="RefSeq" id="WP_120328462.1">
    <property type="nucleotide sequence ID" value="NZ_RAQQ01000007.1"/>
</dbReference>
<dbReference type="PANTHER" id="PTHR42788">
    <property type="entry name" value="TAURINE IMPORT ATP-BINDING PROTEIN-RELATED"/>
    <property type="match status" value="1"/>
</dbReference>
<evidence type="ECO:0000313" key="5">
    <source>
        <dbReference type="Proteomes" id="UP000285744"/>
    </source>
</evidence>
<keyword evidence="4" id="KW-0067">ATP-binding</keyword>
<organism evidence="4 5">
    <name type="scientific">Micromonospora globbae</name>
    <dbReference type="NCBI Taxonomy" id="1894969"/>
    <lineage>
        <taxon>Bacteria</taxon>
        <taxon>Bacillati</taxon>
        <taxon>Actinomycetota</taxon>
        <taxon>Actinomycetes</taxon>
        <taxon>Micromonosporales</taxon>
        <taxon>Micromonosporaceae</taxon>
        <taxon>Micromonospora</taxon>
    </lineage>
</organism>
<dbReference type="EMBL" id="RAQQ01000007">
    <property type="protein sequence ID" value="RKF27115.1"/>
    <property type="molecule type" value="Genomic_DNA"/>
</dbReference>
<evidence type="ECO:0000259" key="3">
    <source>
        <dbReference type="PROSITE" id="PS50893"/>
    </source>
</evidence>
<evidence type="ECO:0000256" key="1">
    <source>
        <dbReference type="ARBA" id="ARBA00022448"/>
    </source>
</evidence>
<dbReference type="Gene3D" id="3.40.50.300">
    <property type="entry name" value="P-loop containing nucleotide triphosphate hydrolases"/>
    <property type="match status" value="1"/>
</dbReference>
<dbReference type="PROSITE" id="PS50893">
    <property type="entry name" value="ABC_TRANSPORTER_2"/>
    <property type="match status" value="1"/>
</dbReference>
<proteinExistence type="predicted"/>
<evidence type="ECO:0000313" key="4">
    <source>
        <dbReference type="EMBL" id="RKF27115.1"/>
    </source>
</evidence>
<dbReference type="GO" id="GO:0016887">
    <property type="term" value="F:ATP hydrolysis activity"/>
    <property type="evidence" value="ECO:0007669"/>
    <property type="project" value="InterPro"/>
</dbReference>
<accession>A0A420F279</accession>
<dbReference type="GO" id="GO:0005524">
    <property type="term" value="F:ATP binding"/>
    <property type="evidence" value="ECO:0007669"/>
    <property type="project" value="UniProtKB-KW"/>
</dbReference>
<dbReference type="SUPFAM" id="SSF52540">
    <property type="entry name" value="P-loop containing nucleoside triphosphate hydrolases"/>
    <property type="match status" value="1"/>
</dbReference>
<keyword evidence="4" id="KW-0547">Nucleotide-binding</keyword>
<dbReference type="Pfam" id="PF00005">
    <property type="entry name" value="ABC_tran"/>
    <property type="match status" value="1"/>
</dbReference>
<reference evidence="4 5" key="1">
    <citation type="journal article" date="2018" name="Int. J. Syst. Evol. Microbiol.">
        <title>Micromonospora globbae sp. nov., an endophytic actinomycete isolated from roots of Globba winitii C. H. Wright.</title>
        <authorList>
            <person name="Kuncharoen N."/>
            <person name="Pittayakhajonwut P."/>
            <person name="Tanasupawat S."/>
        </authorList>
    </citation>
    <scope>NUCLEOTIDE SEQUENCE [LARGE SCALE GENOMIC DNA]</scope>
    <source>
        <strain evidence="4 5">WPS1-2</strain>
    </source>
</reference>
<dbReference type="InterPro" id="IPR027417">
    <property type="entry name" value="P-loop_NTPase"/>
</dbReference>
<dbReference type="OrthoDB" id="3243210at2"/>
<dbReference type="AlphaFoldDB" id="A0A420F279"/>
<feature type="domain" description="ABC transporter" evidence="3">
    <location>
        <begin position="3"/>
        <end position="236"/>
    </location>
</feature>
<evidence type="ECO:0000256" key="2">
    <source>
        <dbReference type="SAM" id="MobiDB-lite"/>
    </source>
</evidence>
<dbReference type="InterPro" id="IPR003439">
    <property type="entry name" value="ABC_transporter-like_ATP-bd"/>
</dbReference>